<dbReference type="STRING" id="326474.AWB65_06337"/>
<keyword evidence="6 13" id="KW-1133">Transmembrane helix</keyword>
<protein>
    <recommendedName>
        <fullName evidence="13">ATP synthase subunit b</fullName>
    </recommendedName>
    <alternativeName>
        <fullName evidence="13">ATP synthase F(0) sector subunit b</fullName>
    </alternativeName>
    <alternativeName>
        <fullName evidence="13">ATPase subunit I</fullName>
    </alternativeName>
    <alternativeName>
        <fullName evidence="13">F-type ATPase subunit b</fullName>
        <shortName evidence="13">F-ATPase subunit b</shortName>
    </alternativeName>
</protein>
<keyword evidence="2 13" id="KW-0813">Transport</keyword>
<dbReference type="OrthoDB" id="466272at2"/>
<dbReference type="EMBL" id="FCNW02000076">
    <property type="protein sequence ID" value="SAL66397.1"/>
    <property type="molecule type" value="Genomic_DNA"/>
</dbReference>
<dbReference type="InterPro" id="IPR050059">
    <property type="entry name" value="ATP_synthase_B_chain"/>
</dbReference>
<dbReference type="AlphaFoldDB" id="A0A158JC65"/>
<evidence type="ECO:0000256" key="12">
    <source>
        <dbReference type="ARBA" id="ARBA00037847"/>
    </source>
</evidence>
<dbReference type="Pfam" id="PF00430">
    <property type="entry name" value="ATP-synt_B"/>
    <property type="match status" value="1"/>
</dbReference>
<evidence type="ECO:0000256" key="5">
    <source>
        <dbReference type="ARBA" id="ARBA00022781"/>
    </source>
</evidence>
<keyword evidence="16" id="KW-1185">Reference proteome</keyword>
<comment type="subunit">
    <text evidence="13">F-type ATPases have 2 components, F(1) - the catalytic core - and F(0) - the membrane proton channel. F(1) has five subunits: alpha(3), beta(3), gamma(1), delta(1), epsilon(1). F(0) has three main subunits: a(1), b(2) and c(10-14). The alpha and beta chains form an alternating ring which encloses part of the gamma chain. F(1) is attached to F(0) by a central stalk formed by the gamma and epsilon chains, while a peripheral stalk is formed by the delta and b chains.</text>
</comment>
<dbReference type="GO" id="GO:0046933">
    <property type="term" value="F:proton-transporting ATP synthase activity, rotational mechanism"/>
    <property type="evidence" value="ECO:0007669"/>
    <property type="project" value="UniProtKB-UniRule"/>
</dbReference>
<dbReference type="PANTHER" id="PTHR33445">
    <property type="entry name" value="ATP SYNTHASE SUBUNIT B', CHLOROPLASTIC"/>
    <property type="match status" value="1"/>
</dbReference>
<dbReference type="GO" id="GO:0045259">
    <property type="term" value="C:proton-transporting ATP synthase complex"/>
    <property type="evidence" value="ECO:0007669"/>
    <property type="project" value="UniProtKB-KW"/>
</dbReference>
<comment type="caution">
    <text evidence="15">The sequence shown here is derived from an EMBL/GenBank/DDBJ whole genome shotgun (WGS) entry which is preliminary data.</text>
</comment>
<keyword evidence="9 13" id="KW-0066">ATP synthesis</keyword>
<dbReference type="GO" id="GO:0012505">
    <property type="term" value="C:endomembrane system"/>
    <property type="evidence" value="ECO:0007669"/>
    <property type="project" value="UniProtKB-SubCell"/>
</dbReference>
<sequence>MHIDWWTLGLQTVNALVLVWLLARFLFKPVAIMVAERQRAAASLINDAAAARDAAVSAQKQAAAAVARLTQRHAHLLAAASTEAAALKASLEQAAHADADRLRGAAQAEIEAMRRDAAQADADRASCFALDIAARLLDRLPQEAHVAGFIAGLDEELAKLRAETRAQLAADGGALRLIAPRSLHPDELAACRIALARVLGREPPLQVTTDATVLAGLELEAPHAIVRNSFRCDLARLKVELLAHDTTLA</sequence>
<evidence type="ECO:0000256" key="1">
    <source>
        <dbReference type="ARBA" id="ARBA00005513"/>
    </source>
</evidence>
<feature type="transmembrane region" description="Helical" evidence="13">
    <location>
        <begin position="6"/>
        <end position="27"/>
    </location>
</feature>
<evidence type="ECO:0000256" key="14">
    <source>
        <dbReference type="RuleBase" id="RU003848"/>
    </source>
</evidence>
<name>A0A158JC65_9BURK</name>
<comment type="subcellular location">
    <subcellularLocation>
        <location evidence="13">Cell membrane</location>
        <topology evidence="13">Single-pass membrane protein</topology>
    </subcellularLocation>
    <subcellularLocation>
        <location evidence="12">Endomembrane system</location>
        <topology evidence="12">Single-pass membrane protein</topology>
    </subcellularLocation>
</comment>
<reference evidence="15" key="1">
    <citation type="submission" date="2016-01" db="EMBL/GenBank/DDBJ databases">
        <authorList>
            <person name="Peeters C."/>
        </authorList>
    </citation>
    <scope>NUCLEOTIDE SEQUENCE [LARGE SCALE GENOMIC DNA]</scope>
    <source>
        <strain evidence="15">LMG 22934</strain>
    </source>
</reference>
<dbReference type="GO" id="GO:0005886">
    <property type="term" value="C:plasma membrane"/>
    <property type="evidence" value="ECO:0007669"/>
    <property type="project" value="UniProtKB-SubCell"/>
</dbReference>
<evidence type="ECO:0000256" key="9">
    <source>
        <dbReference type="ARBA" id="ARBA00023310"/>
    </source>
</evidence>
<evidence type="ECO:0000256" key="11">
    <source>
        <dbReference type="ARBA" id="ARBA00025614"/>
    </source>
</evidence>
<dbReference type="HAMAP" id="MF_01398">
    <property type="entry name" value="ATP_synth_b_bprime"/>
    <property type="match status" value="1"/>
</dbReference>
<evidence type="ECO:0000313" key="15">
    <source>
        <dbReference type="EMBL" id="SAL66397.1"/>
    </source>
</evidence>
<evidence type="ECO:0000256" key="4">
    <source>
        <dbReference type="ARBA" id="ARBA00022692"/>
    </source>
</evidence>
<evidence type="ECO:0000256" key="3">
    <source>
        <dbReference type="ARBA" id="ARBA00022547"/>
    </source>
</evidence>
<proteinExistence type="inferred from homology"/>
<evidence type="ECO:0000256" key="10">
    <source>
        <dbReference type="ARBA" id="ARBA00025198"/>
    </source>
</evidence>
<evidence type="ECO:0000256" key="6">
    <source>
        <dbReference type="ARBA" id="ARBA00022989"/>
    </source>
</evidence>
<evidence type="ECO:0000313" key="16">
    <source>
        <dbReference type="Proteomes" id="UP000054977"/>
    </source>
</evidence>
<comment type="function">
    <text evidence="11">Component of the F(0) channel, it forms part of the peripheral stalk, linking F(1) to F(0). The b'-subunit is a diverged and duplicated form of b found in plants and photosynthetic bacteria.</text>
</comment>
<dbReference type="RefSeq" id="WP_087670840.1">
    <property type="nucleotide sequence ID" value="NZ_FCNW02000076.1"/>
</dbReference>
<keyword evidence="7 13" id="KW-0406">Ion transport</keyword>
<organism evidence="15 16">
    <name type="scientific">Caballeronia humi</name>
    <dbReference type="NCBI Taxonomy" id="326474"/>
    <lineage>
        <taxon>Bacteria</taxon>
        <taxon>Pseudomonadati</taxon>
        <taxon>Pseudomonadota</taxon>
        <taxon>Betaproteobacteria</taxon>
        <taxon>Burkholderiales</taxon>
        <taxon>Burkholderiaceae</taxon>
        <taxon>Caballeronia</taxon>
    </lineage>
</organism>
<dbReference type="Proteomes" id="UP000054977">
    <property type="component" value="Unassembled WGS sequence"/>
</dbReference>
<keyword evidence="5 13" id="KW-0375">Hydrogen ion transport</keyword>
<evidence type="ECO:0000256" key="7">
    <source>
        <dbReference type="ARBA" id="ARBA00023065"/>
    </source>
</evidence>
<comment type="similarity">
    <text evidence="1 13 14">Belongs to the ATPase B chain family.</text>
</comment>
<evidence type="ECO:0000256" key="8">
    <source>
        <dbReference type="ARBA" id="ARBA00023136"/>
    </source>
</evidence>
<dbReference type="GO" id="GO:0046961">
    <property type="term" value="F:proton-transporting ATPase activity, rotational mechanism"/>
    <property type="evidence" value="ECO:0007669"/>
    <property type="project" value="TreeGrafter"/>
</dbReference>
<evidence type="ECO:0000256" key="13">
    <source>
        <dbReference type="HAMAP-Rule" id="MF_01398"/>
    </source>
</evidence>
<keyword evidence="8 13" id="KW-0472">Membrane</keyword>
<keyword evidence="13" id="KW-1003">Cell membrane</keyword>
<comment type="function">
    <text evidence="10 13">F(1)F(0) ATP synthase produces ATP from ADP in the presence of a proton or sodium gradient. F-type ATPases consist of two structural domains, F(1) containing the extramembraneous catalytic core and F(0) containing the membrane proton channel, linked together by a central stalk and a peripheral stalk. During catalysis, ATP synthesis in the catalytic domain of F(1) is coupled via a rotary mechanism of the central stalk subunits to proton translocation.</text>
</comment>
<evidence type="ECO:0000256" key="2">
    <source>
        <dbReference type="ARBA" id="ARBA00022448"/>
    </source>
</evidence>
<dbReference type="PANTHER" id="PTHR33445:SF2">
    <property type="entry name" value="ATP SYNTHASE SUBUNIT B', CHLOROPLASTIC"/>
    <property type="match status" value="1"/>
</dbReference>
<accession>A0A158JC65</accession>
<gene>
    <name evidence="13" type="primary">atpF</name>
    <name evidence="15" type="ORF">AWB65_06337</name>
</gene>
<keyword evidence="4 13" id="KW-0812">Transmembrane</keyword>
<dbReference type="InterPro" id="IPR002146">
    <property type="entry name" value="ATP_synth_b/b'su_bac/chlpt"/>
</dbReference>
<keyword evidence="3 13" id="KW-0138">CF(0)</keyword>